<reference evidence="2" key="1">
    <citation type="submission" date="2019-10" db="EMBL/GenBank/DDBJ databases">
        <authorList>
            <consortium name="DOE Joint Genome Institute"/>
            <person name="Kuo A."/>
            <person name="Miyauchi S."/>
            <person name="Kiss E."/>
            <person name="Drula E."/>
            <person name="Kohler A."/>
            <person name="Sanchez-Garcia M."/>
            <person name="Andreopoulos B."/>
            <person name="Barry K.W."/>
            <person name="Bonito G."/>
            <person name="Buee M."/>
            <person name="Carver A."/>
            <person name="Chen C."/>
            <person name="Cichocki N."/>
            <person name="Clum A."/>
            <person name="Culley D."/>
            <person name="Crous P.W."/>
            <person name="Fauchery L."/>
            <person name="Girlanda M."/>
            <person name="Hayes R."/>
            <person name="Keri Z."/>
            <person name="LaButti K."/>
            <person name="Lipzen A."/>
            <person name="Lombard V."/>
            <person name="Magnuson J."/>
            <person name="Maillard F."/>
            <person name="Morin E."/>
            <person name="Murat C."/>
            <person name="Nolan M."/>
            <person name="Ohm R."/>
            <person name="Pangilinan J."/>
            <person name="Pereira M."/>
            <person name="Perotto S."/>
            <person name="Peter M."/>
            <person name="Riley R."/>
            <person name="Sitrit Y."/>
            <person name="Stielow B."/>
            <person name="Szollosi G."/>
            <person name="Zifcakova L."/>
            <person name="Stursova M."/>
            <person name="Spatafora J.W."/>
            <person name="Tedersoo L."/>
            <person name="Vaario L.-M."/>
            <person name="Yamada A."/>
            <person name="Yan M."/>
            <person name="Wang P."/>
            <person name="Xu J."/>
            <person name="Bruns T."/>
            <person name="Baldrian P."/>
            <person name="Vilgalys R."/>
            <person name="Henrissat B."/>
            <person name="Grigoriev I.V."/>
            <person name="Hibbett D."/>
            <person name="Nagy L.G."/>
            <person name="Martin F.M."/>
        </authorList>
    </citation>
    <scope>NUCLEOTIDE SEQUENCE</scope>
    <source>
        <strain evidence="2">BED1</strain>
    </source>
</reference>
<proteinExistence type="predicted"/>
<gene>
    <name evidence="2" type="ORF">L210DRAFT_3567514</name>
</gene>
<reference evidence="2" key="2">
    <citation type="journal article" date="2020" name="Nat. Commun.">
        <title>Large-scale genome sequencing of mycorrhizal fungi provides insights into the early evolution of symbiotic traits.</title>
        <authorList>
            <person name="Miyauchi S."/>
            <person name="Kiss E."/>
            <person name="Kuo A."/>
            <person name="Drula E."/>
            <person name="Kohler A."/>
            <person name="Sanchez-Garcia M."/>
            <person name="Morin E."/>
            <person name="Andreopoulos B."/>
            <person name="Barry K.W."/>
            <person name="Bonito G."/>
            <person name="Buee M."/>
            <person name="Carver A."/>
            <person name="Chen C."/>
            <person name="Cichocki N."/>
            <person name="Clum A."/>
            <person name="Culley D."/>
            <person name="Crous P.W."/>
            <person name="Fauchery L."/>
            <person name="Girlanda M."/>
            <person name="Hayes R.D."/>
            <person name="Keri Z."/>
            <person name="LaButti K."/>
            <person name="Lipzen A."/>
            <person name="Lombard V."/>
            <person name="Magnuson J."/>
            <person name="Maillard F."/>
            <person name="Murat C."/>
            <person name="Nolan M."/>
            <person name="Ohm R.A."/>
            <person name="Pangilinan J."/>
            <person name="Pereira M.F."/>
            <person name="Perotto S."/>
            <person name="Peter M."/>
            <person name="Pfister S."/>
            <person name="Riley R."/>
            <person name="Sitrit Y."/>
            <person name="Stielow J.B."/>
            <person name="Szollosi G."/>
            <person name="Zifcakova L."/>
            <person name="Stursova M."/>
            <person name="Spatafora J.W."/>
            <person name="Tedersoo L."/>
            <person name="Vaario L.M."/>
            <person name="Yamada A."/>
            <person name="Yan M."/>
            <person name="Wang P."/>
            <person name="Xu J."/>
            <person name="Bruns T."/>
            <person name="Baldrian P."/>
            <person name="Vilgalys R."/>
            <person name="Dunand C."/>
            <person name="Henrissat B."/>
            <person name="Grigoriev I.V."/>
            <person name="Hibbett D."/>
            <person name="Nagy L.G."/>
            <person name="Martin F.M."/>
        </authorList>
    </citation>
    <scope>NUCLEOTIDE SEQUENCE</scope>
    <source>
        <strain evidence="2">BED1</strain>
    </source>
</reference>
<evidence type="ECO:0000313" key="2">
    <source>
        <dbReference type="EMBL" id="KAF8425419.1"/>
    </source>
</evidence>
<name>A0AAD4BF87_BOLED</name>
<dbReference type="Proteomes" id="UP001194468">
    <property type="component" value="Unassembled WGS sequence"/>
</dbReference>
<dbReference type="AlphaFoldDB" id="A0AAD4BF87"/>
<evidence type="ECO:0000256" key="1">
    <source>
        <dbReference type="SAM" id="MobiDB-lite"/>
    </source>
</evidence>
<keyword evidence="3" id="KW-1185">Reference proteome</keyword>
<feature type="region of interest" description="Disordered" evidence="1">
    <location>
        <begin position="42"/>
        <end position="61"/>
    </location>
</feature>
<sequence length="61" mass="6773">MHLCHTYIHIPQQALSGLPIPLTFSAKLFVDMQLSFQVSPWLPGSHQQPKLLDSEGTGAKM</sequence>
<organism evidence="2 3">
    <name type="scientific">Boletus edulis BED1</name>
    <dbReference type="NCBI Taxonomy" id="1328754"/>
    <lineage>
        <taxon>Eukaryota</taxon>
        <taxon>Fungi</taxon>
        <taxon>Dikarya</taxon>
        <taxon>Basidiomycota</taxon>
        <taxon>Agaricomycotina</taxon>
        <taxon>Agaricomycetes</taxon>
        <taxon>Agaricomycetidae</taxon>
        <taxon>Boletales</taxon>
        <taxon>Boletineae</taxon>
        <taxon>Boletaceae</taxon>
        <taxon>Boletoideae</taxon>
        <taxon>Boletus</taxon>
    </lineage>
</organism>
<protein>
    <submittedName>
        <fullName evidence="2">Uncharacterized protein</fullName>
    </submittedName>
</protein>
<evidence type="ECO:0000313" key="3">
    <source>
        <dbReference type="Proteomes" id="UP001194468"/>
    </source>
</evidence>
<dbReference type="EMBL" id="WHUW01000095">
    <property type="protein sequence ID" value="KAF8425419.1"/>
    <property type="molecule type" value="Genomic_DNA"/>
</dbReference>
<comment type="caution">
    <text evidence="2">The sequence shown here is derived from an EMBL/GenBank/DDBJ whole genome shotgun (WGS) entry which is preliminary data.</text>
</comment>
<accession>A0AAD4BF87</accession>